<dbReference type="KEGG" id="vg:54990157"/>
<dbReference type="Proteomes" id="UP000241797">
    <property type="component" value="Segment"/>
</dbReference>
<protein>
    <submittedName>
        <fullName evidence="2">Uncharacterized protein</fullName>
    </submittedName>
</protein>
<sequence>MSTLKEICKEQTEMIDEMRQNIRELTKESEQYKLQRDTLTEDLTRYKEKAERLEHENVRLTRLTRKLTIHRTMWDKLKDWRRDMLEIDKNDTQLISLGLIMDELEKRHLYKEDE</sequence>
<accession>A0A2P1MXU9</accession>
<name>A0A2P1MXU9_9CAUD</name>
<proteinExistence type="predicted"/>
<feature type="coiled-coil region" evidence="1">
    <location>
        <begin position="1"/>
        <end position="63"/>
    </location>
</feature>
<evidence type="ECO:0000313" key="2">
    <source>
        <dbReference type="EMBL" id="AVP40401.1"/>
    </source>
</evidence>
<keyword evidence="3" id="KW-1185">Reference proteome</keyword>
<dbReference type="EMBL" id="MH078572">
    <property type="protein sequence ID" value="AVP40401.1"/>
    <property type="molecule type" value="Genomic_DNA"/>
</dbReference>
<dbReference type="Gene3D" id="1.20.5.1160">
    <property type="entry name" value="Vasodilator-stimulated phosphoprotein"/>
    <property type="match status" value="1"/>
</dbReference>
<dbReference type="GeneID" id="54990157"/>
<organism evidence="2 3">
    <name type="scientific">Staphylococcus phage phiSA_BS1</name>
    <dbReference type="NCBI Taxonomy" id="2126734"/>
    <lineage>
        <taxon>Viruses</taxon>
        <taxon>Duplodnaviria</taxon>
        <taxon>Heunggongvirae</taxon>
        <taxon>Uroviricota</taxon>
        <taxon>Caudoviricetes</taxon>
        <taxon>Herelleviridae</taxon>
        <taxon>Twortvirinae</taxon>
        <taxon>Baoshanvirus</taxon>
        <taxon>Baoshanvirus BS1</taxon>
    </lineage>
</organism>
<reference evidence="2 3" key="1">
    <citation type="submission" date="2018-03" db="EMBL/GenBank/DDBJ databases">
        <title>Isolation, the biological characteristics and genomics of two new strains of lysate Staphylococcus aureus phage.</title>
        <authorList>
            <person name="Jin X."/>
            <person name="Zhang C."/>
        </authorList>
    </citation>
    <scope>NUCLEOTIDE SEQUENCE [LARGE SCALE GENOMIC DNA]</scope>
</reference>
<evidence type="ECO:0000313" key="3">
    <source>
        <dbReference type="Proteomes" id="UP000241797"/>
    </source>
</evidence>
<keyword evidence="1" id="KW-0175">Coiled coil</keyword>
<evidence type="ECO:0000256" key="1">
    <source>
        <dbReference type="SAM" id="Coils"/>
    </source>
</evidence>
<dbReference type="RefSeq" id="YP_009799668.1">
    <property type="nucleotide sequence ID" value="NC_047945.1"/>
</dbReference>